<feature type="transmembrane region" description="Helical" evidence="10">
    <location>
        <begin position="82"/>
        <end position="102"/>
    </location>
</feature>
<feature type="transmembrane region" description="Helical" evidence="10">
    <location>
        <begin position="54"/>
        <end position="75"/>
    </location>
</feature>
<dbReference type="AlphaFoldDB" id="A0AAN9JVU9"/>
<evidence type="ECO:0000313" key="14">
    <source>
        <dbReference type="Proteomes" id="UP001367508"/>
    </source>
</evidence>
<dbReference type="GO" id="GO:0006813">
    <property type="term" value="P:potassium ion transport"/>
    <property type="evidence" value="ECO:0007669"/>
    <property type="project" value="UniProtKB-KW"/>
</dbReference>
<keyword evidence="7" id="KW-0406">Ion transport</keyword>
<comment type="subcellular location">
    <subcellularLocation>
        <location evidence="1">Membrane</location>
        <topology evidence="1">Multi-pass membrane protein</topology>
    </subcellularLocation>
</comment>
<dbReference type="InterPro" id="IPR006153">
    <property type="entry name" value="Cation/H_exchanger_TM"/>
</dbReference>
<keyword evidence="4 10" id="KW-0812">Transmembrane</keyword>
<evidence type="ECO:0000256" key="7">
    <source>
        <dbReference type="ARBA" id="ARBA00023065"/>
    </source>
</evidence>
<evidence type="ECO:0008006" key="15">
    <source>
        <dbReference type="Google" id="ProtNLM"/>
    </source>
</evidence>
<evidence type="ECO:0000256" key="4">
    <source>
        <dbReference type="ARBA" id="ARBA00022692"/>
    </source>
</evidence>
<dbReference type="InterPro" id="IPR057291">
    <property type="entry name" value="CHX17_2nd"/>
</dbReference>
<comment type="similarity">
    <text evidence="9">Belongs to the monovalent cation:proton antiporter 2 (CPA2) transporter (TC 2.A.37) family. CHX (TC 2.A.37.4) subfamily.</text>
</comment>
<dbReference type="GO" id="GO:0016020">
    <property type="term" value="C:membrane"/>
    <property type="evidence" value="ECO:0007669"/>
    <property type="project" value="UniProtKB-SubCell"/>
</dbReference>
<evidence type="ECO:0000256" key="3">
    <source>
        <dbReference type="ARBA" id="ARBA00022538"/>
    </source>
</evidence>
<dbReference type="InterPro" id="IPR050794">
    <property type="entry name" value="CPA2_transporter"/>
</dbReference>
<comment type="caution">
    <text evidence="13">The sequence shown here is derived from an EMBL/GenBank/DDBJ whole genome shotgun (WGS) entry which is preliminary data.</text>
</comment>
<keyword evidence="14" id="KW-1185">Reference proteome</keyword>
<feature type="transmembrane region" description="Helical" evidence="10">
    <location>
        <begin position="255"/>
        <end position="277"/>
    </location>
</feature>
<feature type="transmembrane region" description="Helical" evidence="10">
    <location>
        <begin position="369"/>
        <end position="393"/>
    </location>
</feature>
<keyword evidence="2" id="KW-0813">Transport</keyword>
<proteinExistence type="inferred from homology"/>
<accession>A0AAN9JVU9</accession>
<dbReference type="EMBL" id="JAYMYQ010000011">
    <property type="protein sequence ID" value="KAK7304882.1"/>
    <property type="molecule type" value="Genomic_DNA"/>
</dbReference>
<feature type="transmembrane region" description="Helical" evidence="10">
    <location>
        <begin position="149"/>
        <end position="166"/>
    </location>
</feature>
<feature type="domain" description="Cation/H(+) antiporter central" evidence="12">
    <location>
        <begin position="507"/>
        <end position="631"/>
    </location>
</feature>
<feature type="transmembrane region" description="Helical" evidence="10">
    <location>
        <begin position="400"/>
        <end position="420"/>
    </location>
</feature>
<dbReference type="Proteomes" id="UP001367508">
    <property type="component" value="Unassembled WGS sequence"/>
</dbReference>
<organism evidence="13 14">
    <name type="scientific">Canavalia gladiata</name>
    <name type="common">Sword bean</name>
    <name type="synonym">Dolichos gladiatus</name>
    <dbReference type="NCBI Taxonomy" id="3824"/>
    <lineage>
        <taxon>Eukaryota</taxon>
        <taxon>Viridiplantae</taxon>
        <taxon>Streptophyta</taxon>
        <taxon>Embryophyta</taxon>
        <taxon>Tracheophyta</taxon>
        <taxon>Spermatophyta</taxon>
        <taxon>Magnoliopsida</taxon>
        <taxon>eudicotyledons</taxon>
        <taxon>Gunneridae</taxon>
        <taxon>Pentapetalae</taxon>
        <taxon>rosids</taxon>
        <taxon>fabids</taxon>
        <taxon>Fabales</taxon>
        <taxon>Fabaceae</taxon>
        <taxon>Papilionoideae</taxon>
        <taxon>50 kb inversion clade</taxon>
        <taxon>NPAAA clade</taxon>
        <taxon>indigoferoid/millettioid clade</taxon>
        <taxon>Phaseoleae</taxon>
        <taxon>Canavalia</taxon>
    </lineage>
</organism>
<dbReference type="InterPro" id="IPR038770">
    <property type="entry name" value="Na+/solute_symporter_sf"/>
</dbReference>
<dbReference type="Gene3D" id="1.20.1530.20">
    <property type="match status" value="1"/>
</dbReference>
<evidence type="ECO:0000259" key="11">
    <source>
        <dbReference type="Pfam" id="PF00999"/>
    </source>
</evidence>
<sequence>MDTSYAFLSVNELPKHDYRGASYNVCIHLPPDITSNGVFEIDDNGASTLLQHPLTILELQIVTIFAITQCFHFLLKRLELPYFISSVMAGLVLGPTIKIGILEKAKKILFPFGSENILVLISIFGYTLHIFVNCVQMDFSMIFRTGKRVWAIALSSVLIPIFLGFLSTNILFSSQLTQAIGASQTAQLPVVFISHSACNFQVVAALLSDLRILNSELGHFALATALVSDVTSNLVTGVGTAVVGNMTSTQSWTNLAMLIGFVVLVPLIMRPVMMLVVRRTPEGRPVKKMYIYVLVFLMLVLGFTMSKFKQPVYASAIVLGLSVPEGPPLGSEIVKSLDLFSTWFLFPIFITSCIMKVDLTQSHTPKLILISVCFIFMVHLVKMMLSVGICWFCKMRITDGVCIALILGCKGPIDICNYTLIYDAQILDDQEIGVMVVSALVMGAIAWIGVKSLYDPSRKYAGYQKRNILSLKSDTELRIVACIHKRCHIIPTKNVLELCSPASNKPLAVDVLHLMELVGRSSPLFISHHQKISSTLHNFSSELIVTFNLFKHDYGGVAMVNTYTVISPFSLMHEDICYVAMDKIASLIILPFHVKWGEDGLVESADNNIRSLNIRVMEKAPCSIGILVNRASSKYDSSNHQVAMIFIGGSDDREALCLAKRSIKESDNTLCVFHLVAKGDDVKNWDSMLDDEVLREVQGSYGTIENVTYEEVAIEDASQTTSFLNNIANKFGFIIVGRRNGIKSPQTSALENWTEFSELGVIGDLLASPDMETRASILVVQQQLHDQ</sequence>
<protein>
    <recommendedName>
        <fullName evidence="15">Cation/H+ exchanger domain-containing protein</fullName>
    </recommendedName>
</protein>
<feature type="transmembrane region" description="Helical" evidence="10">
    <location>
        <begin position="108"/>
        <end position="128"/>
    </location>
</feature>
<reference evidence="13 14" key="1">
    <citation type="submission" date="2024-01" db="EMBL/GenBank/DDBJ databases">
        <title>The genomes of 5 underutilized Papilionoideae crops provide insights into root nodulation and disease resistanc.</title>
        <authorList>
            <person name="Jiang F."/>
        </authorList>
    </citation>
    <scope>NUCLEOTIDE SEQUENCE [LARGE SCALE GENOMIC DNA]</scope>
    <source>
        <strain evidence="13">LVBAO_FW01</strain>
        <tissue evidence="13">Leaves</tissue>
    </source>
</reference>
<evidence type="ECO:0000256" key="2">
    <source>
        <dbReference type="ARBA" id="ARBA00022448"/>
    </source>
</evidence>
<evidence type="ECO:0000256" key="10">
    <source>
        <dbReference type="SAM" id="Phobius"/>
    </source>
</evidence>
<feature type="domain" description="Cation/H+ exchanger transmembrane" evidence="11">
    <location>
        <begin position="70"/>
        <end position="446"/>
    </location>
</feature>
<dbReference type="Pfam" id="PF23256">
    <property type="entry name" value="CHX17_2nd"/>
    <property type="match status" value="1"/>
</dbReference>
<evidence type="ECO:0000256" key="9">
    <source>
        <dbReference type="ARBA" id="ARBA00038341"/>
    </source>
</evidence>
<dbReference type="GO" id="GO:0012505">
    <property type="term" value="C:endomembrane system"/>
    <property type="evidence" value="ECO:0007669"/>
    <property type="project" value="TreeGrafter"/>
</dbReference>
<evidence type="ECO:0000256" key="1">
    <source>
        <dbReference type="ARBA" id="ARBA00004141"/>
    </source>
</evidence>
<dbReference type="PANTHER" id="PTHR32468:SF101">
    <property type="entry name" value="CATION_H+ EXCHANGER 2"/>
    <property type="match status" value="1"/>
</dbReference>
<keyword evidence="5" id="KW-0630">Potassium</keyword>
<keyword evidence="6 10" id="KW-1133">Transmembrane helix</keyword>
<dbReference type="GO" id="GO:1902600">
    <property type="term" value="P:proton transmembrane transport"/>
    <property type="evidence" value="ECO:0007669"/>
    <property type="project" value="InterPro"/>
</dbReference>
<feature type="transmembrane region" description="Helical" evidence="10">
    <location>
        <begin position="432"/>
        <end position="450"/>
    </location>
</feature>
<evidence type="ECO:0000313" key="13">
    <source>
        <dbReference type="EMBL" id="KAK7304882.1"/>
    </source>
</evidence>
<dbReference type="PANTHER" id="PTHR32468">
    <property type="entry name" value="CATION/H + ANTIPORTER"/>
    <property type="match status" value="1"/>
</dbReference>
<keyword evidence="3" id="KW-0633">Potassium transport</keyword>
<feature type="transmembrane region" description="Helical" evidence="10">
    <location>
        <begin position="289"/>
        <end position="306"/>
    </location>
</feature>
<evidence type="ECO:0000256" key="8">
    <source>
        <dbReference type="ARBA" id="ARBA00023136"/>
    </source>
</evidence>
<dbReference type="Pfam" id="PF00999">
    <property type="entry name" value="Na_H_Exchanger"/>
    <property type="match status" value="1"/>
</dbReference>
<evidence type="ECO:0000256" key="6">
    <source>
        <dbReference type="ARBA" id="ARBA00022989"/>
    </source>
</evidence>
<gene>
    <name evidence="13" type="ORF">VNO77_42775</name>
</gene>
<dbReference type="GO" id="GO:0015297">
    <property type="term" value="F:antiporter activity"/>
    <property type="evidence" value="ECO:0007669"/>
    <property type="project" value="InterPro"/>
</dbReference>
<evidence type="ECO:0000256" key="5">
    <source>
        <dbReference type="ARBA" id="ARBA00022958"/>
    </source>
</evidence>
<dbReference type="GO" id="GO:0006885">
    <property type="term" value="P:regulation of pH"/>
    <property type="evidence" value="ECO:0007669"/>
    <property type="project" value="TreeGrafter"/>
</dbReference>
<name>A0AAN9JVU9_CANGL</name>
<keyword evidence="8 10" id="KW-0472">Membrane</keyword>
<evidence type="ECO:0000259" key="12">
    <source>
        <dbReference type="Pfam" id="PF23256"/>
    </source>
</evidence>